<proteinExistence type="predicted"/>
<reference evidence="1 2" key="1">
    <citation type="submission" date="2018-08" db="EMBL/GenBank/DDBJ databases">
        <title>Genome and evolution of the arbuscular mycorrhizal fungus Diversispora epigaea (formerly Glomus versiforme) and its bacterial endosymbionts.</title>
        <authorList>
            <person name="Sun X."/>
            <person name="Fei Z."/>
            <person name="Harrison M."/>
        </authorList>
    </citation>
    <scope>NUCLEOTIDE SEQUENCE [LARGE SCALE GENOMIC DNA]</scope>
    <source>
        <strain evidence="1 2">IT104</strain>
    </source>
</reference>
<dbReference type="EMBL" id="PQFF01000491">
    <property type="protein sequence ID" value="RHZ47390.1"/>
    <property type="molecule type" value="Genomic_DNA"/>
</dbReference>
<evidence type="ECO:0000313" key="1">
    <source>
        <dbReference type="EMBL" id="RHZ47390.1"/>
    </source>
</evidence>
<dbReference type="AlphaFoldDB" id="A0A397GH97"/>
<dbReference type="Proteomes" id="UP000266861">
    <property type="component" value="Unassembled WGS sequence"/>
</dbReference>
<gene>
    <name evidence="1" type="ORF">Glove_583g4</name>
</gene>
<organism evidence="1 2">
    <name type="scientific">Diversispora epigaea</name>
    <dbReference type="NCBI Taxonomy" id="1348612"/>
    <lineage>
        <taxon>Eukaryota</taxon>
        <taxon>Fungi</taxon>
        <taxon>Fungi incertae sedis</taxon>
        <taxon>Mucoromycota</taxon>
        <taxon>Glomeromycotina</taxon>
        <taxon>Glomeromycetes</taxon>
        <taxon>Diversisporales</taxon>
        <taxon>Diversisporaceae</taxon>
        <taxon>Diversispora</taxon>
    </lineage>
</organism>
<protein>
    <submittedName>
        <fullName evidence="1">Uncharacterized protein</fullName>
    </submittedName>
</protein>
<accession>A0A397GH97</accession>
<name>A0A397GH97_9GLOM</name>
<comment type="caution">
    <text evidence="1">The sequence shown here is derived from an EMBL/GenBank/DDBJ whole genome shotgun (WGS) entry which is preliminary data.</text>
</comment>
<sequence>MLINEFVNDYKYSSHTQYPNVYRVKNDTRNLKEDDFVKAAQKYQQNQAKRVINSDKNMI</sequence>
<evidence type="ECO:0000313" key="2">
    <source>
        <dbReference type="Proteomes" id="UP000266861"/>
    </source>
</evidence>
<keyword evidence="2" id="KW-1185">Reference proteome</keyword>